<dbReference type="VEuPathDB" id="PlasmoDB:PYYM_0604600"/>
<evidence type="ECO:0000313" key="5">
    <source>
        <dbReference type="Proteomes" id="UP000072904"/>
    </source>
</evidence>
<proteinExistence type="predicted"/>
<sequence length="935" mass="109891">MNLFNSDSESSSVHNERKNASKNVSKNVSKSASKNVRKSVRKNVSKNVSKTYDNDKSLFSDSDKNAKNKIKKRKNVLKKKCLFSSNSDNSDDNIDKTNKIKKRKKKLKKGNNILSNKLDSSYDHDVTKFEKKEKNLFNNNINGQIYSTEKSEKNRNDMIFNYSLFSDDDSESIVSQYIKKKKKKIASQNNEKNKRWNSSTELNNISKISKSSNSSNDERNKKQQYEHNLFEDDTLESYVSHEEEENEKEKEEMIGNKKNKNTKKGTKIMEKSGIENKVWNDVMSHSEKNKTDNDNNDDDNNNDESIDKYIENDTSVLIKKDDKNINSIFGNETYDSKKSRSDSLYRLVKFEQLKKKAQRKLKFLSIVDMTKDGNESDNNYTESDETTNDSILNESEKSIKTLDDSFFSDNYEHSEKEESEENSEKSENMNTLDIYNYYYIDNEEINVNKKMNLEKIVPPSTEARYDEVYNMLFGIEDSEMVKNVQVNTNSDHNDDNDHNDDSSHNGYIENRSRKGIKNNNGKKEKIKKSLEKNFILYRNFRNINNEISKQNNKKGLILKEIISSFIKLINENMLKNEEKENIEKTNSELGYEEDYNNETSDVEEMFISFEKNENNKRGDEDLYNADNAENGGNAGNAENGGNSENGGNGDNAGNADSVNCFCLFCKEKNKVLKKDELNLIIFKIIKNNKNKNTMIKLFFINNYIFRLFINHSIHNKYVIVVYKERKKEKEYKYSTYYKLSTLIIKKFNIKKILHVIPKKIILTNIGIYIYGINFLNKNEKLIIILNYLKWKKIRKNYQEILKLNNKEKYTNLILYKKFSFFINLIDKYCSIKNINLDINNNDDEINYDIEDISNFEKINKIKRNFYKKKNYNNQNKIKNDTYYNNTYNELKINEIEQNLNTHLENSDLQFIVVDPLYVSSFTESYLYPSHFIILF</sequence>
<feature type="region of interest" description="Disordered" evidence="1">
    <location>
        <begin position="1"/>
        <end position="71"/>
    </location>
</feature>
<feature type="compositionally biased region" description="Basic and acidic residues" evidence="1">
    <location>
        <begin position="491"/>
        <end position="503"/>
    </location>
</feature>
<dbReference type="VEuPathDB" id="PlasmoDB:PY17X_0605500"/>
<dbReference type="Proteomes" id="UP000072874">
    <property type="component" value="Chromosome 6"/>
</dbReference>
<feature type="compositionally biased region" description="Basic residues" evidence="1">
    <location>
        <begin position="257"/>
        <end position="266"/>
    </location>
</feature>
<dbReference type="OrthoDB" id="372975at2759"/>
<reference evidence="3" key="4">
    <citation type="submission" date="2019-05" db="EMBL/GenBank/DDBJ databases">
        <authorList>
            <consortium name="Pathogen Informatics"/>
        </authorList>
    </citation>
    <scope>NUCLEOTIDE SEQUENCE</scope>
    <source>
        <strain evidence="3">17X</strain>
    </source>
</reference>
<dbReference type="EMBL" id="LM993660">
    <property type="protein sequence ID" value="VTZ75190.1"/>
    <property type="molecule type" value="Genomic_DNA"/>
</dbReference>
<protein>
    <submittedName>
        <fullName evidence="2">Uncharacterized protein</fullName>
    </submittedName>
</protein>
<feature type="region of interest" description="Disordered" evidence="1">
    <location>
        <begin position="487"/>
        <end position="523"/>
    </location>
</feature>
<feature type="compositionally biased region" description="Acidic residues" evidence="1">
    <location>
        <begin position="294"/>
        <end position="304"/>
    </location>
</feature>
<evidence type="ECO:0000313" key="2">
    <source>
        <dbReference type="EMBL" id="CDU16908.1"/>
    </source>
</evidence>
<dbReference type="EMBL" id="LK934634">
    <property type="protein sequence ID" value="CDU16908.1"/>
    <property type="molecule type" value="Genomic_DNA"/>
</dbReference>
<evidence type="ECO:0000313" key="4">
    <source>
        <dbReference type="Proteomes" id="UP000072874"/>
    </source>
</evidence>
<feature type="compositionally biased region" description="Low complexity" evidence="1">
    <location>
        <begin position="21"/>
        <end position="34"/>
    </location>
</feature>
<reference evidence="3" key="3">
    <citation type="submission" date="2014-05" db="EMBL/GenBank/DDBJ databases">
        <authorList>
            <person name="Aslett M.A."/>
            <person name="De Silva N."/>
        </authorList>
    </citation>
    <scope>NUCLEOTIDE SEQUENCE</scope>
    <source>
        <strain evidence="3">17X</strain>
    </source>
</reference>
<feature type="region of interest" description="Disordered" evidence="1">
    <location>
        <begin position="182"/>
        <end position="306"/>
    </location>
</feature>
<reference evidence="4 5" key="1">
    <citation type="journal article" date="2014" name="BMC Biol.">
        <title>A comprehensive evaluation of rodent malaria parasite genomes and gene expression.</title>
        <authorList>
            <person name="Otto T.D."/>
            <person name="Bohme U."/>
            <person name="Jackson A.P."/>
            <person name="Hunt M."/>
            <person name="Franke-Fayard B."/>
            <person name="Hoeijmakers W.A."/>
            <person name="Religa A.A."/>
            <person name="Robertson L."/>
            <person name="Sanders M."/>
            <person name="Ogun S.A."/>
            <person name="Cunningham D."/>
            <person name="Erhart A."/>
            <person name="Billker O."/>
            <person name="Khan S.M."/>
            <person name="Stunnenberg H.G."/>
            <person name="Langhorne J."/>
            <person name="Holder A.A."/>
            <person name="Waters A.P."/>
            <person name="Newbold C.I."/>
            <person name="Pain A."/>
            <person name="Berriman M."/>
            <person name="Janse C.J."/>
        </authorList>
    </citation>
    <scope>NUCLEOTIDE SEQUENCE [LARGE SCALE GENOMIC DNA]</scope>
    <source>
        <strain evidence="3 4">17X</strain>
        <strain evidence="2 5">YM</strain>
    </source>
</reference>
<name>A0A078KGN7_PLAYE</name>
<feature type="compositionally biased region" description="Basic and acidic residues" evidence="1">
    <location>
        <begin position="52"/>
        <end position="66"/>
    </location>
</feature>
<feature type="compositionally biased region" description="Polar residues" evidence="1">
    <location>
        <begin position="1"/>
        <end position="13"/>
    </location>
</feature>
<feature type="compositionally biased region" description="Low complexity" evidence="1">
    <location>
        <begin position="624"/>
        <end position="642"/>
    </location>
</feature>
<feature type="compositionally biased region" description="Basic and acidic residues" evidence="1">
    <location>
        <begin position="284"/>
        <end position="293"/>
    </location>
</feature>
<dbReference type="KEGG" id="pyo:PY17X_0605500"/>
<feature type="compositionally biased region" description="Polar residues" evidence="1">
    <location>
        <begin position="186"/>
        <end position="202"/>
    </location>
</feature>
<dbReference type="VEuPathDB" id="PlasmoDB:PY00981"/>
<feature type="compositionally biased region" description="Low complexity" evidence="1">
    <location>
        <begin position="203"/>
        <end position="215"/>
    </location>
</feature>
<evidence type="ECO:0000256" key="1">
    <source>
        <dbReference type="SAM" id="MobiDB-lite"/>
    </source>
</evidence>
<dbReference type="OMA" id="HIHQTNH"/>
<feature type="compositionally biased region" description="Basic residues" evidence="1">
    <location>
        <begin position="35"/>
        <end position="44"/>
    </location>
</feature>
<gene>
    <name evidence="3" type="ORF">PY17X_0605500</name>
    <name evidence="2" type="ORF">PYYM_0604600</name>
</gene>
<feature type="compositionally biased region" description="Basic and acidic residues" evidence="1">
    <location>
        <begin position="216"/>
        <end position="230"/>
    </location>
</feature>
<dbReference type="Proteomes" id="UP000072904">
    <property type="component" value="Chromosome 6"/>
</dbReference>
<dbReference type="VEuPathDB" id="PlasmoDB:Py17XNL_000600614"/>
<reference evidence="2" key="2">
    <citation type="submission" date="2014-05" db="EMBL/GenBank/DDBJ databases">
        <authorList>
            <person name="Aslett A.Martin."/>
            <person name="De Silva Nishadi"/>
        </authorList>
    </citation>
    <scope>NUCLEOTIDE SEQUENCE</scope>
    <source>
        <strain evidence="2">YM</strain>
    </source>
</reference>
<dbReference type="GeneID" id="3800343"/>
<organism evidence="2 5">
    <name type="scientific">Plasmodium yoelii</name>
    <dbReference type="NCBI Taxonomy" id="5861"/>
    <lineage>
        <taxon>Eukaryota</taxon>
        <taxon>Sar</taxon>
        <taxon>Alveolata</taxon>
        <taxon>Apicomplexa</taxon>
        <taxon>Aconoidasida</taxon>
        <taxon>Haemosporida</taxon>
        <taxon>Plasmodiidae</taxon>
        <taxon>Plasmodium</taxon>
        <taxon>Plasmodium (Vinckeia)</taxon>
    </lineage>
</organism>
<dbReference type="RefSeq" id="XP_728134.1">
    <property type="nucleotide sequence ID" value="XM_723041.1"/>
</dbReference>
<evidence type="ECO:0000313" key="3">
    <source>
        <dbReference type="EMBL" id="VTZ75190.1"/>
    </source>
</evidence>
<feature type="region of interest" description="Disordered" evidence="1">
    <location>
        <begin position="617"/>
        <end position="649"/>
    </location>
</feature>
<accession>A0A078KGN7</accession>
<dbReference type="AlphaFoldDB" id="A0A078KGN7"/>